<feature type="repeat" description="PPR" evidence="3">
    <location>
        <begin position="212"/>
        <end position="246"/>
    </location>
</feature>
<proteinExistence type="inferred from homology"/>
<evidence type="ECO:0000256" key="2">
    <source>
        <dbReference type="ARBA" id="ARBA00022737"/>
    </source>
</evidence>
<feature type="repeat" description="PPR" evidence="3">
    <location>
        <begin position="247"/>
        <end position="281"/>
    </location>
</feature>
<evidence type="ECO:0000313" key="5">
    <source>
        <dbReference type="Proteomes" id="UP000236161"/>
    </source>
</evidence>
<accession>A0A2I0B7I1</accession>
<keyword evidence="2" id="KW-0677">Repeat</keyword>
<gene>
    <name evidence="4" type="ORF">AXF42_Ash017039</name>
</gene>
<dbReference type="PROSITE" id="PS51375">
    <property type="entry name" value="PPR"/>
    <property type="match status" value="10"/>
</dbReference>
<organism evidence="4 5">
    <name type="scientific">Apostasia shenzhenica</name>
    <dbReference type="NCBI Taxonomy" id="1088818"/>
    <lineage>
        <taxon>Eukaryota</taxon>
        <taxon>Viridiplantae</taxon>
        <taxon>Streptophyta</taxon>
        <taxon>Embryophyta</taxon>
        <taxon>Tracheophyta</taxon>
        <taxon>Spermatophyta</taxon>
        <taxon>Magnoliopsida</taxon>
        <taxon>Liliopsida</taxon>
        <taxon>Asparagales</taxon>
        <taxon>Orchidaceae</taxon>
        <taxon>Apostasioideae</taxon>
        <taxon>Apostasia</taxon>
    </lineage>
</organism>
<keyword evidence="4" id="KW-0808">Transferase</keyword>
<dbReference type="EC" id="2.1.1.204" evidence="4"/>
<evidence type="ECO:0000313" key="4">
    <source>
        <dbReference type="EMBL" id="PKA63755.1"/>
    </source>
</evidence>
<keyword evidence="4" id="KW-0489">Methyltransferase</keyword>
<dbReference type="OrthoDB" id="185373at2759"/>
<dbReference type="Pfam" id="PF12854">
    <property type="entry name" value="PPR_1"/>
    <property type="match status" value="2"/>
</dbReference>
<dbReference type="PANTHER" id="PTHR47941">
    <property type="entry name" value="PENTATRICOPEPTIDE REPEAT-CONTAINING PROTEIN 3, MITOCHONDRIAL"/>
    <property type="match status" value="1"/>
</dbReference>
<feature type="repeat" description="PPR" evidence="3">
    <location>
        <begin position="388"/>
        <end position="422"/>
    </location>
</feature>
<feature type="repeat" description="PPR" evidence="3">
    <location>
        <begin position="423"/>
        <end position="457"/>
    </location>
</feature>
<dbReference type="Proteomes" id="UP000236161">
    <property type="component" value="Unassembled WGS sequence"/>
</dbReference>
<reference evidence="4 5" key="1">
    <citation type="journal article" date="2017" name="Nature">
        <title>The Apostasia genome and the evolution of orchids.</title>
        <authorList>
            <person name="Zhang G.Q."/>
            <person name="Liu K.W."/>
            <person name="Li Z."/>
            <person name="Lohaus R."/>
            <person name="Hsiao Y.Y."/>
            <person name="Niu S.C."/>
            <person name="Wang J.Y."/>
            <person name="Lin Y.C."/>
            <person name="Xu Q."/>
            <person name="Chen L.J."/>
            <person name="Yoshida K."/>
            <person name="Fujiwara S."/>
            <person name="Wang Z.W."/>
            <person name="Zhang Y.Q."/>
            <person name="Mitsuda N."/>
            <person name="Wang M."/>
            <person name="Liu G.H."/>
            <person name="Pecoraro L."/>
            <person name="Huang H.X."/>
            <person name="Xiao X.J."/>
            <person name="Lin M."/>
            <person name="Wu X.Y."/>
            <person name="Wu W.L."/>
            <person name="Chen Y.Y."/>
            <person name="Chang S.B."/>
            <person name="Sakamoto S."/>
            <person name="Ohme-Takagi M."/>
            <person name="Yagi M."/>
            <person name="Zeng S.J."/>
            <person name="Shen C.Y."/>
            <person name="Yeh C.M."/>
            <person name="Luo Y.B."/>
            <person name="Tsai W.C."/>
            <person name="Van de Peer Y."/>
            <person name="Liu Z.J."/>
        </authorList>
    </citation>
    <scope>NUCLEOTIDE SEQUENCE [LARGE SCALE GENOMIC DNA]</scope>
    <source>
        <strain evidence="5">cv. Shenzhen</strain>
        <tissue evidence="4">Stem</tissue>
    </source>
</reference>
<dbReference type="Pfam" id="PF01535">
    <property type="entry name" value="PPR"/>
    <property type="match status" value="2"/>
</dbReference>
<dbReference type="GO" id="GO:0032259">
    <property type="term" value="P:methylation"/>
    <property type="evidence" value="ECO:0007669"/>
    <property type="project" value="UniProtKB-KW"/>
</dbReference>
<feature type="repeat" description="PPR" evidence="3">
    <location>
        <begin position="282"/>
        <end position="317"/>
    </location>
</feature>
<dbReference type="InterPro" id="IPR011990">
    <property type="entry name" value="TPR-like_helical_dom_sf"/>
</dbReference>
<feature type="repeat" description="PPR" evidence="3">
    <location>
        <begin position="458"/>
        <end position="492"/>
    </location>
</feature>
<feature type="repeat" description="PPR" evidence="3">
    <location>
        <begin position="529"/>
        <end position="563"/>
    </location>
</feature>
<dbReference type="AlphaFoldDB" id="A0A2I0B7I1"/>
<feature type="repeat" description="PPR" evidence="3">
    <location>
        <begin position="493"/>
        <end position="528"/>
    </location>
</feature>
<evidence type="ECO:0000256" key="1">
    <source>
        <dbReference type="ARBA" id="ARBA00007626"/>
    </source>
</evidence>
<dbReference type="Gene3D" id="1.25.40.10">
    <property type="entry name" value="Tetratricopeptide repeat domain"/>
    <property type="match status" value="5"/>
</dbReference>
<dbReference type="Pfam" id="PF13041">
    <property type="entry name" value="PPR_2"/>
    <property type="match status" value="4"/>
</dbReference>
<evidence type="ECO:0000256" key="3">
    <source>
        <dbReference type="PROSITE-ProRule" id="PRU00708"/>
    </source>
</evidence>
<feature type="repeat" description="PPR" evidence="3">
    <location>
        <begin position="318"/>
        <end position="352"/>
    </location>
</feature>
<protein>
    <submittedName>
        <fullName evidence="4">Pentatricopeptide repeat-containing protein</fullName>
        <ecNumber evidence="4">2.1.1.204</ecNumber>
    </submittedName>
</protein>
<feature type="repeat" description="PPR" evidence="3">
    <location>
        <begin position="353"/>
        <end position="387"/>
    </location>
</feature>
<comment type="similarity">
    <text evidence="1">Belongs to the PPR family. P subfamily.</text>
</comment>
<dbReference type="NCBIfam" id="TIGR00756">
    <property type="entry name" value="PPR"/>
    <property type="match status" value="10"/>
</dbReference>
<dbReference type="GO" id="GO:0008168">
    <property type="term" value="F:methyltransferase activity"/>
    <property type="evidence" value="ECO:0007669"/>
    <property type="project" value="UniProtKB-KW"/>
</dbReference>
<sequence length="647" mass="71842">MHKFHNSITASRCRVRNHSIRTFSSLPSTTAAVNAACESSNDDPESSMPLAEDLFRSPCRSGGYTQGDATYLSLVRFYSDPPNIPALRRLLDRMRADSRPFPDHLFPPILRAFGQSGFPIDALHLFDEMLPSFRCSPSVFSLNSAIDSLVSSPHFHLALPFLRRALRRYPSLRPNLLTFNLLLKSVCSSPSPSLNLALHLFRSIPGHGLQPDAYSYSTLIAALARAGRLDDAFALLDEMQLDGVAPHSVTFNSLLHAVLRAGDLRRARNLTRYMLLKGCQPTLPTYNTLIHGLCRHGCLDEALSLIDRMLLRDGLAPNEVTFGSLIDGLVKLGRTVDARRVFDLMRERGFRANEFVYSALISGSFRSNDPEAAFILWETMICDGVKPNEIVYTALVDGLCRLGRMAEAEDVLLQMTAEGCTPNVRTYCALMWGHFRAGSSQRALATWTNMVRRGCEPNEVSYSILIHGLCEEGRVKEGMMVWQNMISRGCTADVVTYTSMIRGLCSAGDVEGGMRLFYDMVARGGAEPDAVAYNALFDGLIKRGELIRAVDLLGKMMEGGCDPDEATCNIFMKGVGWEGGRGREVMEGMAERMVGRGRVDGAGKIVLVMGKKGMEPRAEIWEKVVRAAFNTKKARRLIEKCWVEMWR</sequence>
<keyword evidence="5" id="KW-1185">Reference proteome</keyword>
<dbReference type="EMBL" id="KZ451907">
    <property type="protein sequence ID" value="PKA63755.1"/>
    <property type="molecule type" value="Genomic_DNA"/>
</dbReference>
<dbReference type="InterPro" id="IPR002885">
    <property type="entry name" value="PPR_rpt"/>
</dbReference>
<name>A0A2I0B7I1_9ASPA</name>